<dbReference type="GO" id="GO:0005886">
    <property type="term" value="C:plasma membrane"/>
    <property type="evidence" value="ECO:0007669"/>
    <property type="project" value="UniProtKB-SubCell"/>
</dbReference>
<dbReference type="GO" id="GO:0032816">
    <property type="term" value="P:positive regulation of natural killer cell activation"/>
    <property type="evidence" value="ECO:0007669"/>
    <property type="project" value="TreeGrafter"/>
</dbReference>
<dbReference type="Ensembl" id="ENSNNAT00000022482.1">
    <property type="protein sequence ID" value="ENSNNAP00000021442.1"/>
    <property type="gene ID" value="ENSNNAG00000014191.1"/>
</dbReference>
<keyword evidence="13" id="KW-1015">Disulfide bond</keyword>
<evidence type="ECO:0000256" key="14">
    <source>
        <dbReference type="ARBA" id="ARBA00031252"/>
    </source>
</evidence>
<organism evidence="17 18">
    <name type="scientific">Naja naja</name>
    <name type="common">Indian cobra</name>
    <dbReference type="NCBI Taxonomy" id="35670"/>
    <lineage>
        <taxon>Eukaryota</taxon>
        <taxon>Metazoa</taxon>
        <taxon>Chordata</taxon>
        <taxon>Craniata</taxon>
        <taxon>Vertebrata</taxon>
        <taxon>Euteleostomi</taxon>
        <taxon>Lepidosauria</taxon>
        <taxon>Squamata</taxon>
        <taxon>Bifurcata</taxon>
        <taxon>Unidentata</taxon>
        <taxon>Episquamata</taxon>
        <taxon>Toxicofera</taxon>
        <taxon>Serpentes</taxon>
        <taxon>Colubroidea</taxon>
        <taxon>Elapidae</taxon>
        <taxon>Elapinae</taxon>
        <taxon>Naja</taxon>
    </lineage>
</organism>
<dbReference type="GO" id="GO:0046872">
    <property type="term" value="F:metal ion binding"/>
    <property type="evidence" value="ECO:0007669"/>
    <property type="project" value="UniProtKB-KW"/>
</dbReference>
<evidence type="ECO:0000256" key="7">
    <source>
        <dbReference type="ARBA" id="ARBA00022723"/>
    </source>
</evidence>
<evidence type="ECO:0000256" key="9">
    <source>
        <dbReference type="ARBA" id="ARBA00022837"/>
    </source>
</evidence>
<reference evidence="17" key="1">
    <citation type="submission" date="2025-08" db="UniProtKB">
        <authorList>
            <consortium name="Ensembl"/>
        </authorList>
    </citation>
    <scope>IDENTIFICATION</scope>
</reference>
<dbReference type="GO" id="GO:0002282">
    <property type="term" value="P:microglial cell activation involved in immune response"/>
    <property type="evidence" value="ECO:0007669"/>
    <property type="project" value="TreeGrafter"/>
</dbReference>
<keyword evidence="4" id="KW-1003">Cell membrane</keyword>
<dbReference type="GO" id="GO:0002283">
    <property type="term" value="P:neutrophil activation involved in immune response"/>
    <property type="evidence" value="ECO:0007669"/>
    <property type="project" value="TreeGrafter"/>
</dbReference>
<dbReference type="Gene3D" id="1.10.287.770">
    <property type="entry name" value="YojJ-like"/>
    <property type="match status" value="1"/>
</dbReference>
<dbReference type="OrthoDB" id="9901873at2759"/>
<comment type="subcellular location">
    <subcellularLocation>
        <location evidence="1">Cell membrane</location>
        <topology evidence="1">Single-pass type I membrane protein</topology>
    </subcellularLocation>
</comment>
<sequence>MVGPASHCQEIRAKRIHEAPESTSLYCGHCYQINPGTIAGVVLGDLFLTLFIALGVYYVVSCIYKQQATSSGKEEGFPRPQQGRRNGVFQTWQL</sequence>
<evidence type="ECO:0000256" key="6">
    <source>
        <dbReference type="ARBA" id="ARBA00022692"/>
    </source>
</evidence>
<keyword evidence="5" id="KW-0597">Phosphoprotein</keyword>
<evidence type="ECO:0000313" key="18">
    <source>
        <dbReference type="Proteomes" id="UP000694559"/>
    </source>
</evidence>
<evidence type="ECO:0000256" key="4">
    <source>
        <dbReference type="ARBA" id="ARBA00022475"/>
    </source>
</evidence>
<name>A0A8C6XYN6_NAJNA</name>
<dbReference type="GO" id="GO:0009986">
    <property type="term" value="C:cell surface"/>
    <property type="evidence" value="ECO:0007669"/>
    <property type="project" value="TreeGrafter"/>
</dbReference>
<keyword evidence="11 16" id="KW-1133">Transmembrane helix</keyword>
<dbReference type="GO" id="GO:0030889">
    <property type="term" value="P:negative regulation of B cell proliferation"/>
    <property type="evidence" value="ECO:0007669"/>
    <property type="project" value="TreeGrafter"/>
</dbReference>
<dbReference type="GO" id="GO:0034241">
    <property type="term" value="P:positive regulation of macrophage fusion"/>
    <property type="evidence" value="ECO:0007669"/>
    <property type="project" value="TreeGrafter"/>
</dbReference>
<dbReference type="GO" id="GO:0032911">
    <property type="term" value="P:negative regulation of transforming growth factor beta1 production"/>
    <property type="evidence" value="ECO:0007669"/>
    <property type="project" value="TreeGrafter"/>
</dbReference>
<keyword evidence="12 16" id="KW-0472">Membrane</keyword>
<dbReference type="GO" id="GO:1904151">
    <property type="term" value="P:positive regulation of microglial cell mediated cytotoxicity"/>
    <property type="evidence" value="ECO:0007669"/>
    <property type="project" value="TreeGrafter"/>
</dbReference>
<keyword evidence="18" id="KW-1185">Reference proteome</keyword>
<evidence type="ECO:0000256" key="8">
    <source>
        <dbReference type="ARBA" id="ARBA00022729"/>
    </source>
</evidence>
<keyword evidence="10" id="KW-0391">Immunity</keyword>
<evidence type="ECO:0000256" key="2">
    <source>
        <dbReference type="ARBA" id="ARBA00009791"/>
    </source>
</evidence>
<proteinExistence type="inferred from homology"/>
<keyword evidence="6 16" id="KW-0812">Transmembrane</keyword>
<dbReference type="AlphaFoldDB" id="A0A8C6XYN6"/>
<evidence type="ECO:0000256" key="15">
    <source>
        <dbReference type="SAM" id="MobiDB-lite"/>
    </source>
</evidence>
<feature type="region of interest" description="Disordered" evidence="15">
    <location>
        <begin position="69"/>
        <end position="94"/>
    </location>
</feature>
<keyword evidence="8" id="KW-0732">Signal</keyword>
<dbReference type="OMA" id="ASHCQEI"/>
<evidence type="ECO:0000256" key="13">
    <source>
        <dbReference type="ARBA" id="ARBA00023157"/>
    </source>
</evidence>
<evidence type="ECO:0000256" key="16">
    <source>
        <dbReference type="SAM" id="Phobius"/>
    </source>
</evidence>
<reference evidence="17" key="2">
    <citation type="submission" date="2025-09" db="UniProtKB">
        <authorList>
            <consortium name="Ensembl"/>
        </authorList>
    </citation>
    <scope>IDENTIFICATION</scope>
</reference>
<accession>A0A8C6XYN6</accession>
<keyword evidence="9" id="KW-0106">Calcium</keyword>
<dbReference type="Proteomes" id="UP000694559">
    <property type="component" value="Unplaced"/>
</dbReference>
<protein>
    <recommendedName>
        <fullName evidence="3">TYRO protein tyrosine kinase-binding protein</fullName>
    </recommendedName>
    <alternativeName>
        <fullName evidence="14">DNAX-activation protein 12</fullName>
    </alternativeName>
</protein>
<evidence type="ECO:0000256" key="12">
    <source>
        <dbReference type="ARBA" id="ARBA00023136"/>
    </source>
</evidence>
<dbReference type="GeneTree" id="ENSGT00960000192846"/>
<dbReference type="PANTHER" id="PTHR17554:SF2">
    <property type="entry name" value="TYRO PROTEIN TYROSINE KINASE-BINDING PROTEIN"/>
    <property type="match status" value="1"/>
</dbReference>
<dbReference type="PANTHER" id="PTHR17554">
    <property type="entry name" value="TYRO PROTEIN TYROSINE KINASE-BINDING PROTEIN"/>
    <property type="match status" value="1"/>
</dbReference>
<feature type="transmembrane region" description="Helical" evidence="16">
    <location>
        <begin position="38"/>
        <end position="60"/>
    </location>
</feature>
<evidence type="ECO:0000256" key="5">
    <source>
        <dbReference type="ARBA" id="ARBA00022553"/>
    </source>
</evidence>
<evidence type="ECO:0000256" key="1">
    <source>
        <dbReference type="ARBA" id="ARBA00004251"/>
    </source>
</evidence>
<dbReference type="GO" id="GO:0005102">
    <property type="term" value="F:signaling receptor binding"/>
    <property type="evidence" value="ECO:0007669"/>
    <property type="project" value="TreeGrafter"/>
</dbReference>
<keyword evidence="7" id="KW-0479">Metal-binding</keyword>
<evidence type="ECO:0000313" key="17">
    <source>
        <dbReference type="Ensembl" id="ENSNNAP00000021442.1"/>
    </source>
</evidence>
<evidence type="ECO:0000256" key="11">
    <source>
        <dbReference type="ARBA" id="ARBA00022989"/>
    </source>
</evidence>
<evidence type="ECO:0000256" key="3">
    <source>
        <dbReference type="ARBA" id="ARBA00022356"/>
    </source>
</evidence>
<dbReference type="InterPro" id="IPR026200">
    <property type="entry name" value="Tyrobp"/>
</dbReference>
<evidence type="ECO:0000256" key="10">
    <source>
        <dbReference type="ARBA" id="ARBA00022859"/>
    </source>
</evidence>
<comment type="similarity">
    <text evidence="2">Belongs to the TYROBP family.</text>
</comment>